<feature type="compositionally biased region" description="Low complexity" evidence="1">
    <location>
        <begin position="246"/>
        <end position="258"/>
    </location>
</feature>
<gene>
    <name evidence="3" type="ORF">ONZ51_g9004</name>
</gene>
<keyword evidence="4" id="KW-1185">Reference proteome</keyword>
<organism evidence="3 4">
    <name type="scientific">Trametes cubensis</name>
    <dbReference type="NCBI Taxonomy" id="1111947"/>
    <lineage>
        <taxon>Eukaryota</taxon>
        <taxon>Fungi</taxon>
        <taxon>Dikarya</taxon>
        <taxon>Basidiomycota</taxon>
        <taxon>Agaricomycotina</taxon>
        <taxon>Agaricomycetes</taxon>
        <taxon>Polyporales</taxon>
        <taxon>Polyporaceae</taxon>
        <taxon>Trametes</taxon>
    </lineage>
</organism>
<reference evidence="3" key="1">
    <citation type="submission" date="2022-11" db="EMBL/GenBank/DDBJ databases">
        <title>Genome Sequence of Cubamyces cubensis.</title>
        <authorList>
            <person name="Buettner E."/>
        </authorList>
    </citation>
    <scope>NUCLEOTIDE SEQUENCE</scope>
    <source>
        <strain evidence="3">MPL-01</strain>
    </source>
</reference>
<dbReference type="AlphaFoldDB" id="A0AAD7X615"/>
<evidence type="ECO:0000256" key="1">
    <source>
        <dbReference type="SAM" id="MobiDB-lite"/>
    </source>
</evidence>
<comment type="caution">
    <text evidence="3">The sequence shown here is derived from an EMBL/GenBank/DDBJ whole genome shotgun (WGS) entry which is preliminary data.</text>
</comment>
<name>A0AAD7X615_9APHY</name>
<accession>A0AAD7X615</accession>
<dbReference type="EMBL" id="JAPEVG010000290">
    <property type="protein sequence ID" value="KAJ8469431.1"/>
    <property type="molecule type" value="Genomic_DNA"/>
</dbReference>
<proteinExistence type="predicted"/>
<feature type="compositionally biased region" description="Low complexity" evidence="1">
    <location>
        <begin position="171"/>
        <end position="182"/>
    </location>
</feature>
<evidence type="ECO:0000256" key="2">
    <source>
        <dbReference type="SAM" id="Phobius"/>
    </source>
</evidence>
<feature type="region of interest" description="Disordered" evidence="1">
    <location>
        <begin position="155"/>
        <end position="182"/>
    </location>
</feature>
<evidence type="ECO:0000313" key="4">
    <source>
        <dbReference type="Proteomes" id="UP001215151"/>
    </source>
</evidence>
<protein>
    <recommendedName>
        <fullName evidence="5">RING-type domain-containing protein</fullName>
    </recommendedName>
</protein>
<feature type="transmembrane region" description="Helical" evidence="2">
    <location>
        <begin position="37"/>
        <end position="59"/>
    </location>
</feature>
<sequence>MDHGPTRAPRRQGSRATGLSYEGTDSAGNVPQSRLQARVSLCMSFVSLAWFLTAHVLAYTSVNTCRFSAPHLWWLTFGILCILYVMILEIFLLGLLVFILGPVLYLVWNIFLLCLGRHPLQNPHYIKPDIGKLPKSIVQQIPLVLYIPPPPGDSAGENPTVTAPPAAHSFPPKSSSTTTSPAPKRRFAFFRRKAAKNKAHGDDEAEDVPWDEMWEKGEHPFVRLEGNRAVCAICLMDFEEPKRVRGPGAKSAAASPGADEPKSTAREGSDGADAVQEIQVEEVTEEERDALKLDDAGEGPQPLRLLLCGHAFHLIPHCSPRPTANVCGPVADRSLRAMPDVPETSRDPAAFEEREAKAADMMH</sequence>
<feature type="region of interest" description="Disordered" evidence="1">
    <location>
        <begin position="1"/>
        <end position="25"/>
    </location>
</feature>
<dbReference type="Proteomes" id="UP001215151">
    <property type="component" value="Unassembled WGS sequence"/>
</dbReference>
<evidence type="ECO:0000313" key="3">
    <source>
        <dbReference type="EMBL" id="KAJ8469431.1"/>
    </source>
</evidence>
<feature type="region of interest" description="Disordered" evidence="1">
    <location>
        <begin position="244"/>
        <end position="274"/>
    </location>
</feature>
<feature type="transmembrane region" description="Helical" evidence="2">
    <location>
        <begin position="93"/>
        <end position="115"/>
    </location>
</feature>
<keyword evidence="2" id="KW-0472">Membrane</keyword>
<keyword evidence="2" id="KW-1133">Transmembrane helix</keyword>
<keyword evidence="2" id="KW-0812">Transmembrane</keyword>
<evidence type="ECO:0008006" key="5">
    <source>
        <dbReference type="Google" id="ProtNLM"/>
    </source>
</evidence>
<feature type="transmembrane region" description="Helical" evidence="2">
    <location>
        <begin position="71"/>
        <end position="87"/>
    </location>
</feature>
<feature type="compositionally biased region" description="Basic and acidic residues" evidence="1">
    <location>
        <begin position="259"/>
        <end position="269"/>
    </location>
</feature>